<sequence length="347" mass="40476">MSNQRKLIMRGFLFEDFLKKLFDYYNIHNIKNIDDLKFTDYFDFILENKYLVEVKISSKERYPLSSLKMAISKMKSNKSQYINTTGGNPTLLLIVGNSIDFDKISKEVESEDIKILDLSNILYLVRNNNVLREELVSILDFSTHDILPKKTEIELFDRVPKNIIGSNNVRDYKNKLSSWVTTDTTFSDYENLCIGVLKTLFNDDLTLWKLQQKSNEDLFRFDLICKIKSGEPDGFWKIVSDYFKTKYVIFEFKNYSKKITQKEIYTTEKYLYAKALRSVAIIISPFGEDENSKKAIKGTLRENGKLILSLTNSDLVKMLEVIENNGDTLPSDYLNEMLDDLLINLEK</sequence>
<accession>A0A0A3IH20</accession>
<evidence type="ECO:0000313" key="1">
    <source>
        <dbReference type="EMBL" id="KGR82755.1"/>
    </source>
</evidence>
<dbReference type="AlphaFoldDB" id="A0A0A3IH20"/>
<keyword evidence="2" id="KW-1185">Reference proteome</keyword>
<dbReference type="RefSeq" id="WP_036157218.1">
    <property type="nucleotide sequence ID" value="NZ_AVCX01000002.1"/>
</dbReference>
<dbReference type="OrthoDB" id="6691177at2"/>
<dbReference type="Proteomes" id="UP000030437">
    <property type="component" value="Unassembled WGS sequence"/>
</dbReference>
<reference evidence="1 2" key="1">
    <citation type="submission" date="2014-02" db="EMBL/GenBank/DDBJ databases">
        <title>Draft genome sequence of Lysinibacillus odysseyi NBRC 100172.</title>
        <authorList>
            <person name="Zhang F."/>
            <person name="Wang G."/>
            <person name="Zhang L."/>
        </authorList>
    </citation>
    <scope>NUCLEOTIDE SEQUENCE [LARGE SCALE GENOMIC DNA]</scope>
    <source>
        <strain evidence="1 2">NBRC 100172</strain>
    </source>
</reference>
<evidence type="ECO:0008006" key="3">
    <source>
        <dbReference type="Google" id="ProtNLM"/>
    </source>
</evidence>
<dbReference type="STRING" id="1220589.CD32_18075"/>
<organism evidence="1 2">
    <name type="scientific">Lysinibacillus odysseyi 34hs-1 = NBRC 100172</name>
    <dbReference type="NCBI Taxonomy" id="1220589"/>
    <lineage>
        <taxon>Bacteria</taxon>
        <taxon>Bacillati</taxon>
        <taxon>Bacillota</taxon>
        <taxon>Bacilli</taxon>
        <taxon>Bacillales</taxon>
        <taxon>Bacillaceae</taxon>
        <taxon>Lysinibacillus</taxon>
    </lineage>
</organism>
<comment type="caution">
    <text evidence="1">The sequence shown here is derived from an EMBL/GenBank/DDBJ whole genome shotgun (WGS) entry which is preliminary data.</text>
</comment>
<dbReference type="eggNOG" id="COG1787">
    <property type="taxonomic scope" value="Bacteria"/>
</dbReference>
<protein>
    <recommendedName>
        <fullName evidence="3">Restriction endonuclease type IV Mrr domain-containing protein</fullName>
    </recommendedName>
</protein>
<evidence type="ECO:0000313" key="2">
    <source>
        <dbReference type="Proteomes" id="UP000030437"/>
    </source>
</evidence>
<proteinExistence type="predicted"/>
<name>A0A0A3IH20_9BACI</name>
<gene>
    <name evidence="1" type="ORF">CD32_18075</name>
</gene>
<dbReference type="EMBL" id="JPVP01000059">
    <property type="protein sequence ID" value="KGR82755.1"/>
    <property type="molecule type" value="Genomic_DNA"/>
</dbReference>